<dbReference type="SUPFAM" id="SSF53335">
    <property type="entry name" value="S-adenosyl-L-methionine-dependent methyltransferases"/>
    <property type="match status" value="1"/>
</dbReference>
<evidence type="ECO:0000313" key="5">
    <source>
        <dbReference type="Proteomes" id="UP001652582"/>
    </source>
</evidence>
<dbReference type="GeneID" id="112054926"/>
<dbReference type="GO" id="GO:0008168">
    <property type="term" value="F:methyltransferase activity"/>
    <property type="evidence" value="ECO:0007669"/>
    <property type="project" value="UniProtKB-UniRule"/>
</dbReference>
<evidence type="ECO:0000313" key="6">
    <source>
        <dbReference type="RefSeq" id="XP_023950638.2"/>
    </source>
</evidence>
<dbReference type="EC" id="2.1.1.-" evidence="4"/>
<keyword evidence="2 4" id="KW-0808">Transferase</keyword>
<dbReference type="OrthoDB" id="5954793at2759"/>
<dbReference type="RefSeq" id="XP_023950638.2">
    <property type="nucleotide sequence ID" value="XM_024094870.2"/>
</dbReference>
<feature type="binding site" evidence="4">
    <location>
        <position position="142"/>
    </location>
    <ligand>
        <name>S-adenosyl-L-methionine</name>
        <dbReference type="ChEBI" id="CHEBI:59789"/>
    </ligand>
</feature>
<protein>
    <recommendedName>
        <fullName evidence="4">S-adenosylmethionine sensor upstream of mTORC1</fullName>
    </recommendedName>
    <alternativeName>
        <fullName evidence="4">Probable methyltransferase BMT2 homolog</fullName>
        <ecNumber evidence="4">2.1.1.-</ecNumber>
    </alternativeName>
</protein>
<dbReference type="PANTHER" id="PTHR21008:SF0">
    <property type="entry name" value="S-ADENOSYLMETHIONINE SENSOR UPSTREAM OF MTORC1"/>
    <property type="match status" value="1"/>
</dbReference>
<proteinExistence type="inferred from homology"/>
<dbReference type="InterPro" id="IPR029063">
    <property type="entry name" value="SAM-dependent_MTases_sf"/>
</dbReference>
<dbReference type="GO" id="GO:0032259">
    <property type="term" value="P:methylation"/>
    <property type="evidence" value="ECO:0007669"/>
    <property type="project" value="UniProtKB-KW"/>
</dbReference>
<evidence type="ECO:0000256" key="2">
    <source>
        <dbReference type="ARBA" id="ARBA00022679"/>
    </source>
</evidence>
<keyword evidence="3 4" id="KW-0949">S-adenosyl-L-methionine</keyword>
<dbReference type="InterPro" id="IPR021867">
    <property type="entry name" value="Bmt2/SAMTOR"/>
</dbReference>
<dbReference type="Gene3D" id="3.40.50.150">
    <property type="entry name" value="Vaccinia Virus protein VP39"/>
    <property type="match status" value="1"/>
</dbReference>
<keyword evidence="5" id="KW-1185">Reference proteome</keyword>
<dbReference type="KEGG" id="bany:112054926"/>
<dbReference type="PANTHER" id="PTHR21008">
    <property type="entry name" value="S-ADENOSYLMETHIONINE SENSOR UPSTREAM OF MTORC1-RELATED"/>
    <property type="match status" value="1"/>
</dbReference>
<keyword evidence="1 4" id="KW-0489">Methyltransferase</keyword>
<evidence type="ECO:0000256" key="1">
    <source>
        <dbReference type="ARBA" id="ARBA00022603"/>
    </source>
</evidence>
<evidence type="ECO:0000256" key="4">
    <source>
        <dbReference type="HAMAP-Rule" id="MF_03044"/>
    </source>
</evidence>
<reference evidence="6" key="1">
    <citation type="submission" date="2025-08" db="UniProtKB">
        <authorList>
            <consortium name="RefSeq"/>
        </authorList>
    </citation>
    <scope>IDENTIFICATION</scope>
</reference>
<name>A0A6J1P0G2_BICAN</name>
<organism evidence="5 6">
    <name type="scientific">Bicyclus anynana</name>
    <name type="common">Squinting bush brown butterfly</name>
    <dbReference type="NCBI Taxonomy" id="110368"/>
    <lineage>
        <taxon>Eukaryota</taxon>
        <taxon>Metazoa</taxon>
        <taxon>Ecdysozoa</taxon>
        <taxon>Arthropoda</taxon>
        <taxon>Hexapoda</taxon>
        <taxon>Insecta</taxon>
        <taxon>Pterygota</taxon>
        <taxon>Neoptera</taxon>
        <taxon>Endopterygota</taxon>
        <taxon>Lepidoptera</taxon>
        <taxon>Glossata</taxon>
        <taxon>Ditrysia</taxon>
        <taxon>Papilionoidea</taxon>
        <taxon>Nymphalidae</taxon>
        <taxon>Satyrinae</taxon>
        <taxon>Satyrini</taxon>
        <taxon>Mycalesina</taxon>
        <taxon>Bicyclus</taxon>
    </lineage>
</organism>
<gene>
    <name evidence="6" type="primary">LOC112054926</name>
</gene>
<sequence length="318" mass="36966">MANEEHKHLASFLKDVHLSLRKSSAEVGVEKAWHNHCSNKEVLNTYAQYMEKLATTHWERNSSDEQSLASSRISWAADFAYEYFINKSFMKHREKEIDIGNKINIKVNNTNELYSSPITLLDVGSCYNPFRIYDFLDVLVIDLCPANDFVFECDFLHVPIESDTILINNKVKQLKENFYNVVTFCFLLEYIPSSELRVNACERAYKLLKDGGLLLISTPDSKHVGANSKLMKCWRYTLSIMGFSRIKYEKLKHMHCMAFRKCLNKEVAVRWATLHKEMYMDYCIHIPQDYSTNNGCTIATSIEVDVDDFRELPFDILS</sequence>
<comment type="function">
    <text evidence="4">S-adenosyl-L-methionine-binding protein that acts as an inhibitor of mTORC1 signaling. Acts as a sensor of S-adenosyl-L-methionine to signal methionine sufficiency to mTORC1. Probably also acts as a S-adenosyl-L-methionine-dependent methyltransferase.</text>
</comment>
<dbReference type="Proteomes" id="UP001652582">
    <property type="component" value="Chromosome 22"/>
</dbReference>
<evidence type="ECO:0000256" key="3">
    <source>
        <dbReference type="ARBA" id="ARBA00022691"/>
    </source>
</evidence>
<dbReference type="GO" id="GO:1904262">
    <property type="term" value="P:negative regulation of TORC1 signaling"/>
    <property type="evidence" value="ECO:0007669"/>
    <property type="project" value="TreeGrafter"/>
</dbReference>
<dbReference type="AlphaFoldDB" id="A0A6J1P0G2"/>
<dbReference type="Pfam" id="PF13489">
    <property type="entry name" value="Methyltransf_23"/>
    <property type="match status" value="1"/>
</dbReference>
<comment type="similarity">
    <text evidence="4">Belongs to the BMT2 family.</text>
</comment>
<feature type="binding site" evidence="4">
    <location>
        <position position="124"/>
    </location>
    <ligand>
        <name>S-adenosyl-L-methionine</name>
        <dbReference type="ChEBI" id="CHEBI:59789"/>
    </ligand>
</feature>
<dbReference type="HAMAP" id="MF_03044">
    <property type="entry name" value="BMT2"/>
    <property type="match status" value="1"/>
</dbReference>
<accession>A0A6J1P0G2</accession>